<feature type="region of interest" description="Disordered" evidence="9">
    <location>
        <begin position="190"/>
        <end position="214"/>
    </location>
</feature>
<dbReference type="SMART" id="SM00397">
    <property type="entry name" value="t_SNARE"/>
    <property type="match status" value="1"/>
</dbReference>
<dbReference type="Gene3D" id="1.20.5.110">
    <property type="match status" value="1"/>
</dbReference>
<dbReference type="GO" id="GO:0005794">
    <property type="term" value="C:Golgi apparatus"/>
    <property type="evidence" value="ECO:0007669"/>
    <property type="project" value="UniProtKB-SubCell"/>
</dbReference>
<dbReference type="PROSITE" id="PS50192">
    <property type="entry name" value="T_SNARE"/>
    <property type="match status" value="1"/>
</dbReference>
<comment type="subcellular location">
    <subcellularLocation>
        <location evidence="8">Golgi apparatus</location>
        <location evidence="8">trans-Golgi network membrane</location>
        <topology evidence="8">Single-pass type IV membrane protein</topology>
    </subcellularLocation>
</comment>
<evidence type="ECO:0000313" key="13">
    <source>
        <dbReference type="Proteomes" id="UP000006038"/>
    </source>
</evidence>
<dbReference type="SUPFAM" id="SSF47661">
    <property type="entry name" value="t-snare proteins"/>
    <property type="match status" value="1"/>
</dbReference>
<organism evidence="12">
    <name type="scientific">Oryza brachyantha</name>
    <name type="common">malo sina</name>
    <dbReference type="NCBI Taxonomy" id="4533"/>
    <lineage>
        <taxon>Eukaryota</taxon>
        <taxon>Viridiplantae</taxon>
        <taxon>Streptophyta</taxon>
        <taxon>Embryophyta</taxon>
        <taxon>Tracheophyta</taxon>
        <taxon>Spermatophyta</taxon>
        <taxon>Magnoliopsida</taxon>
        <taxon>Liliopsida</taxon>
        <taxon>Poales</taxon>
        <taxon>Poaceae</taxon>
        <taxon>BOP clade</taxon>
        <taxon>Oryzoideae</taxon>
        <taxon>Oryzeae</taxon>
        <taxon>Oryzinae</taxon>
        <taxon>Oryza</taxon>
    </lineage>
</organism>
<keyword evidence="7 10" id="KW-0472">Membrane</keyword>
<evidence type="ECO:0000256" key="8">
    <source>
        <dbReference type="ARBA" id="ARBA00037801"/>
    </source>
</evidence>
<dbReference type="Gramene" id="OB01G54110.1">
    <property type="protein sequence ID" value="OB01G54110.1"/>
    <property type="gene ID" value="OB01G54110"/>
</dbReference>
<feature type="domain" description="T-SNARE coiled-coil homology" evidence="11">
    <location>
        <begin position="226"/>
        <end position="288"/>
    </location>
</feature>
<evidence type="ECO:0000256" key="3">
    <source>
        <dbReference type="ARBA" id="ARBA00022692"/>
    </source>
</evidence>
<protein>
    <recommendedName>
        <fullName evidence="11">t-SNARE coiled-coil homology domain-containing protein</fullName>
    </recommendedName>
</protein>
<dbReference type="CDD" id="cd21445">
    <property type="entry name" value="SNARE_NTD_AtSYP61-like"/>
    <property type="match status" value="1"/>
</dbReference>
<dbReference type="SUPFAM" id="SSF58038">
    <property type="entry name" value="SNARE fusion complex"/>
    <property type="match status" value="1"/>
</dbReference>
<evidence type="ECO:0000256" key="4">
    <source>
        <dbReference type="ARBA" id="ARBA00022927"/>
    </source>
</evidence>
<evidence type="ECO:0000256" key="9">
    <source>
        <dbReference type="SAM" id="MobiDB-lite"/>
    </source>
</evidence>
<dbReference type="Proteomes" id="UP000006038">
    <property type="component" value="Chromosome 1"/>
</dbReference>
<feature type="transmembrane region" description="Helical" evidence="10">
    <location>
        <begin position="298"/>
        <end position="317"/>
    </location>
</feature>
<sequence length="318" mass="36183">MAKLDQDPACHVVHRVRHVDWIVDRVHGPAAARHQPKQATRDASDLRHHQTPLARSTSCEFSWIGEGGIPIPPNPGSIRGARRRMSSAQDPFYIVREEIQDSIDKLQTTFHQWEKIPSNTGEHVHLTKELHTSCESIEWQVDELEKTILVASRDPAYYGLDEVELSRRRNWIGSARNQVAAVRRGVEKGKSNSAFSAHQDMGTSRSNHYTTQDNDDFITSESDRQQLLMRQQDEELDELSESVQRIGGVGLTIHEELSGQERILNDLSLEMETTSNRLDFVQKRVAMVMKKAGIKGQIMLILFLVVLFIVLFVLVFLT</sequence>
<dbReference type="InterPro" id="IPR010989">
    <property type="entry name" value="SNARE"/>
</dbReference>
<reference evidence="12" key="2">
    <citation type="submission" date="2013-04" db="UniProtKB">
        <authorList>
            <consortium name="EnsemblPlants"/>
        </authorList>
    </citation>
    <scope>IDENTIFICATION</scope>
</reference>
<accession>J3L855</accession>
<dbReference type="FunFam" id="1.20.58.90:FF:000004">
    <property type="entry name" value="Syntaxin 10"/>
    <property type="match status" value="1"/>
</dbReference>
<keyword evidence="4" id="KW-0653">Protein transport</keyword>
<dbReference type="GO" id="GO:0016020">
    <property type="term" value="C:membrane"/>
    <property type="evidence" value="ECO:0007669"/>
    <property type="project" value="InterPro"/>
</dbReference>
<dbReference type="CDD" id="cd15841">
    <property type="entry name" value="SNARE_Qc"/>
    <property type="match status" value="1"/>
</dbReference>
<dbReference type="HOGENOM" id="CLU_061883_3_0_1"/>
<feature type="compositionally biased region" description="Basic and acidic residues" evidence="9">
    <location>
        <begin position="39"/>
        <end position="48"/>
    </location>
</feature>
<feature type="region of interest" description="Disordered" evidence="9">
    <location>
        <begin position="29"/>
        <end position="49"/>
    </location>
</feature>
<dbReference type="GO" id="GO:0048193">
    <property type="term" value="P:Golgi vesicle transport"/>
    <property type="evidence" value="ECO:0007669"/>
    <property type="project" value="InterPro"/>
</dbReference>
<dbReference type="FunFam" id="1.20.5.110:FF:000034">
    <property type="entry name" value="syntaxin-61 isoform X1"/>
    <property type="match status" value="1"/>
</dbReference>
<evidence type="ECO:0000256" key="1">
    <source>
        <dbReference type="ARBA" id="ARBA00009063"/>
    </source>
</evidence>
<dbReference type="STRING" id="4533.J3L855"/>
<keyword evidence="13" id="KW-1185">Reference proteome</keyword>
<evidence type="ECO:0000256" key="7">
    <source>
        <dbReference type="ARBA" id="ARBA00023136"/>
    </source>
</evidence>
<evidence type="ECO:0000256" key="5">
    <source>
        <dbReference type="ARBA" id="ARBA00022989"/>
    </source>
</evidence>
<reference evidence="12" key="1">
    <citation type="journal article" date="2013" name="Nat. Commun.">
        <title>Whole-genome sequencing of Oryza brachyantha reveals mechanisms underlying Oryza genome evolution.</title>
        <authorList>
            <person name="Chen J."/>
            <person name="Huang Q."/>
            <person name="Gao D."/>
            <person name="Wang J."/>
            <person name="Lang Y."/>
            <person name="Liu T."/>
            <person name="Li B."/>
            <person name="Bai Z."/>
            <person name="Luis Goicoechea J."/>
            <person name="Liang C."/>
            <person name="Chen C."/>
            <person name="Zhang W."/>
            <person name="Sun S."/>
            <person name="Liao Y."/>
            <person name="Zhang X."/>
            <person name="Yang L."/>
            <person name="Song C."/>
            <person name="Wang M."/>
            <person name="Shi J."/>
            <person name="Liu G."/>
            <person name="Liu J."/>
            <person name="Zhou H."/>
            <person name="Zhou W."/>
            <person name="Yu Q."/>
            <person name="An N."/>
            <person name="Chen Y."/>
            <person name="Cai Q."/>
            <person name="Wang B."/>
            <person name="Liu B."/>
            <person name="Min J."/>
            <person name="Huang Y."/>
            <person name="Wu H."/>
            <person name="Li Z."/>
            <person name="Zhang Y."/>
            <person name="Yin Y."/>
            <person name="Song W."/>
            <person name="Jiang J."/>
            <person name="Jackson S.A."/>
            <person name="Wing R.A."/>
            <person name="Wang J."/>
            <person name="Chen M."/>
        </authorList>
    </citation>
    <scope>NUCLEOTIDE SEQUENCE [LARGE SCALE GENOMIC DNA]</scope>
    <source>
        <strain evidence="12">cv. IRGC 101232</strain>
    </source>
</reference>
<dbReference type="InterPro" id="IPR015260">
    <property type="entry name" value="Syntaxin-6/10/61_N"/>
</dbReference>
<evidence type="ECO:0000256" key="6">
    <source>
        <dbReference type="ARBA" id="ARBA00023034"/>
    </source>
</evidence>
<evidence type="ECO:0000256" key="2">
    <source>
        <dbReference type="ARBA" id="ARBA00022448"/>
    </source>
</evidence>
<dbReference type="PANTHER" id="PTHR12791">
    <property type="entry name" value="GOLGI SNARE BET1-RELATED"/>
    <property type="match status" value="1"/>
</dbReference>
<keyword evidence="3 10" id="KW-0812">Transmembrane</keyword>
<comment type="similarity">
    <text evidence="1">Belongs to the syntaxin family.</text>
</comment>
<dbReference type="OMA" id="ERASDCC"/>
<dbReference type="eggNOG" id="KOG3202">
    <property type="taxonomic scope" value="Eukaryota"/>
</dbReference>
<dbReference type="GO" id="GO:0015031">
    <property type="term" value="P:protein transport"/>
    <property type="evidence" value="ECO:0007669"/>
    <property type="project" value="UniProtKB-KW"/>
</dbReference>
<proteinExistence type="inferred from homology"/>
<dbReference type="AlphaFoldDB" id="J3L855"/>
<feature type="compositionally biased region" description="Polar residues" evidence="9">
    <location>
        <begin position="191"/>
        <end position="212"/>
    </location>
</feature>
<dbReference type="InterPro" id="IPR000727">
    <property type="entry name" value="T_SNARE_dom"/>
</dbReference>
<keyword evidence="6" id="KW-0333">Golgi apparatus</keyword>
<evidence type="ECO:0000313" key="12">
    <source>
        <dbReference type="EnsemblPlants" id="OB01G54110.1"/>
    </source>
</evidence>
<dbReference type="Pfam" id="PF05739">
    <property type="entry name" value="SNARE"/>
    <property type="match status" value="1"/>
</dbReference>
<dbReference type="Pfam" id="PF09177">
    <property type="entry name" value="STX6_10_61_N"/>
    <property type="match status" value="1"/>
</dbReference>
<name>J3L855_ORYBR</name>
<dbReference type="EnsemblPlants" id="OB01G54110.1">
    <property type="protein sequence ID" value="OB01G54110.1"/>
    <property type="gene ID" value="OB01G54110"/>
</dbReference>
<evidence type="ECO:0000256" key="10">
    <source>
        <dbReference type="SAM" id="Phobius"/>
    </source>
</evidence>
<keyword evidence="5 10" id="KW-1133">Transmembrane helix</keyword>
<keyword evidence="2" id="KW-0813">Transport</keyword>
<dbReference type="Gene3D" id="1.20.58.90">
    <property type="match status" value="1"/>
</dbReference>
<evidence type="ECO:0000259" key="11">
    <source>
        <dbReference type="PROSITE" id="PS50192"/>
    </source>
</evidence>